<reference evidence="3" key="1">
    <citation type="submission" date="2016-10" db="EMBL/GenBank/DDBJ databases">
        <authorList>
            <person name="Varghese N."/>
            <person name="Submissions S."/>
        </authorList>
    </citation>
    <scope>NUCLEOTIDE SEQUENCE [LARGE SCALE GENOMIC DNA]</scope>
    <source>
        <strain evidence="3">DSM 22361</strain>
    </source>
</reference>
<name>A0A1H6AWR8_9SPHI</name>
<keyword evidence="1" id="KW-0472">Membrane</keyword>
<accession>A0A1H6AWR8</accession>
<dbReference type="RefSeq" id="WP_103906953.1">
    <property type="nucleotide sequence ID" value="NZ_CP049246.1"/>
</dbReference>
<organism evidence="2 3">
    <name type="scientific">Sphingobacterium lactis</name>
    <dbReference type="NCBI Taxonomy" id="797291"/>
    <lineage>
        <taxon>Bacteria</taxon>
        <taxon>Pseudomonadati</taxon>
        <taxon>Bacteroidota</taxon>
        <taxon>Sphingobacteriia</taxon>
        <taxon>Sphingobacteriales</taxon>
        <taxon>Sphingobacteriaceae</taxon>
        <taxon>Sphingobacterium</taxon>
    </lineage>
</organism>
<dbReference type="AlphaFoldDB" id="A0A1H6AWR8"/>
<keyword evidence="1" id="KW-1133">Transmembrane helix</keyword>
<dbReference type="Proteomes" id="UP000236731">
    <property type="component" value="Unassembled WGS sequence"/>
</dbReference>
<proteinExistence type="predicted"/>
<evidence type="ECO:0000313" key="3">
    <source>
        <dbReference type="Proteomes" id="UP000236731"/>
    </source>
</evidence>
<keyword evidence="1" id="KW-0812">Transmembrane</keyword>
<gene>
    <name evidence="2" type="ORF">SAMN05421877_10925</name>
</gene>
<evidence type="ECO:0000313" key="2">
    <source>
        <dbReference type="EMBL" id="SEG53051.1"/>
    </source>
</evidence>
<feature type="transmembrane region" description="Helical" evidence="1">
    <location>
        <begin position="75"/>
        <end position="92"/>
    </location>
</feature>
<keyword evidence="3" id="KW-1185">Reference proteome</keyword>
<protein>
    <submittedName>
        <fullName evidence="2">Uncharacterized protein</fullName>
    </submittedName>
</protein>
<sequence>MKNEELDKLKAKYWAGKTSIAEERRLKELEADAYFGMLQKPDSKMDWDFDDFMQDLPEEELAQPKDKVRTLPGRMIALLAIAASLILGFFLLRPQNGAESDLNTARIAQAQPQIEPLDVQMPKQEVAANRLMHETETEQPVVPPAQRISRAPKQKVSTQPVAQQPEENEFYVEINGERIYDEEKALEVTETALHLATSNLRKGMEGVENIKYLTIEI</sequence>
<dbReference type="EMBL" id="FNUT01000009">
    <property type="protein sequence ID" value="SEG53051.1"/>
    <property type="molecule type" value="Genomic_DNA"/>
</dbReference>
<evidence type="ECO:0000256" key="1">
    <source>
        <dbReference type="SAM" id="Phobius"/>
    </source>
</evidence>
<dbReference type="OrthoDB" id="704603at2"/>